<organism evidence="3 4">
    <name type="scientific">Tieghemostelium lacteum</name>
    <name type="common">Slime mold</name>
    <name type="synonym">Dictyostelium lacteum</name>
    <dbReference type="NCBI Taxonomy" id="361077"/>
    <lineage>
        <taxon>Eukaryota</taxon>
        <taxon>Amoebozoa</taxon>
        <taxon>Evosea</taxon>
        <taxon>Eumycetozoa</taxon>
        <taxon>Dictyostelia</taxon>
        <taxon>Dictyosteliales</taxon>
        <taxon>Raperosteliaceae</taxon>
        <taxon>Tieghemostelium</taxon>
    </lineage>
</organism>
<dbReference type="Pfam" id="PF00583">
    <property type="entry name" value="Acetyltransf_1"/>
    <property type="match status" value="1"/>
</dbReference>
<accession>A0A151Z8E9</accession>
<evidence type="ECO:0000313" key="3">
    <source>
        <dbReference type="EMBL" id="KYQ90230.1"/>
    </source>
</evidence>
<keyword evidence="1" id="KW-0808">Transferase</keyword>
<dbReference type="CDD" id="cd04301">
    <property type="entry name" value="NAT_SF"/>
    <property type="match status" value="1"/>
</dbReference>
<dbReference type="Proteomes" id="UP000076078">
    <property type="component" value="Unassembled WGS sequence"/>
</dbReference>
<dbReference type="InterPro" id="IPR050769">
    <property type="entry name" value="NAT_camello-type"/>
</dbReference>
<dbReference type="InParanoid" id="A0A151Z8E9"/>
<dbReference type="InterPro" id="IPR000182">
    <property type="entry name" value="GNAT_dom"/>
</dbReference>
<dbReference type="PANTHER" id="PTHR13947">
    <property type="entry name" value="GNAT FAMILY N-ACETYLTRANSFERASE"/>
    <property type="match status" value="1"/>
</dbReference>
<dbReference type="OMA" id="YEHIDLW"/>
<keyword evidence="4" id="KW-1185">Reference proteome</keyword>
<dbReference type="OrthoDB" id="41532at2759"/>
<dbReference type="STRING" id="361077.A0A151Z8E9"/>
<evidence type="ECO:0000256" key="1">
    <source>
        <dbReference type="ARBA" id="ARBA00022679"/>
    </source>
</evidence>
<dbReference type="Gene3D" id="3.40.630.30">
    <property type="match status" value="1"/>
</dbReference>
<dbReference type="PROSITE" id="PS51186">
    <property type="entry name" value="GNAT"/>
    <property type="match status" value="1"/>
</dbReference>
<dbReference type="InterPro" id="IPR016181">
    <property type="entry name" value="Acyl_CoA_acyltransferase"/>
</dbReference>
<name>A0A151Z8E9_TIELA</name>
<sequence length="170" mass="19829">MDSPIPEILIREGTLTDIGYVADIHCQIYTVEYQFLPMFHSLVFNSLSQYIKDEMPGKIWIIEVNGKRAGTISLVKSSQNDYHQIRWFAVDTRFRGLGLGNKLLQHLMQYANSKNIDKLFLWTVKILEGARTLYKRFGFTLQETKINNTWTKEEILEEKWIYTGSNNSIS</sequence>
<dbReference type="EMBL" id="LODT01000037">
    <property type="protein sequence ID" value="KYQ90230.1"/>
    <property type="molecule type" value="Genomic_DNA"/>
</dbReference>
<protein>
    <recommendedName>
        <fullName evidence="2">N-acetyltransferase domain-containing protein</fullName>
    </recommendedName>
</protein>
<gene>
    <name evidence="3" type="ORF">DLAC_08831</name>
</gene>
<comment type="caution">
    <text evidence="3">The sequence shown here is derived from an EMBL/GenBank/DDBJ whole genome shotgun (WGS) entry which is preliminary data.</text>
</comment>
<dbReference type="AlphaFoldDB" id="A0A151Z8E9"/>
<reference evidence="3 4" key="1">
    <citation type="submission" date="2015-12" db="EMBL/GenBank/DDBJ databases">
        <title>Dictyostelia acquired genes for synthesis and detection of signals that induce cell-type specialization by lateral gene transfer from prokaryotes.</title>
        <authorList>
            <person name="Gloeckner G."/>
            <person name="Schaap P."/>
        </authorList>
    </citation>
    <scope>NUCLEOTIDE SEQUENCE [LARGE SCALE GENOMIC DNA]</scope>
    <source>
        <strain evidence="3 4">TK</strain>
    </source>
</reference>
<proteinExistence type="predicted"/>
<evidence type="ECO:0000259" key="2">
    <source>
        <dbReference type="PROSITE" id="PS51186"/>
    </source>
</evidence>
<feature type="domain" description="N-acetyltransferase" evidence="2">
    <location>
        <begin position="8"/>
        <end position="162"/>
    </location>
</feature>
<dbReference type="SUPFAM" id="SSF55729">
    <property type="entry name" value="Acyl-CoA N-acyltransferases (Nat)"/>
    <property type="match status" value="1"/>
</dbReference>
<dbReference type="FunCoup" id="A0A151Z8E9">
    <property type="interactions" value="2"/>
</dbReference>
<dbReference type="PANTHER" id="PTHR13947:SF37">
    <property type="entry name" value="LD18367P"/>
    <property type="match status" value="1"/>
</dbReference>
<evidence type="ECO:0000313" key="4">
    <source>
        <dbReference type="Proteomes" id="UP000076078"/>
    </source>
</evidence>
<dbReference type="GO" id="GO:0008080">
    <property type="term" value="F:N-acetyltransferase activity"/>
    <property type="evidence" value="ECO:0007669"/>
    <property type="project" value="InterPro"/>
</dbReference>